<dbReference type="RefSeq" id="WP_165335661.1">
    <property type="nucleotide sequence ID" value="NZ_JAAKZW010000202.1"/>
</dbReference>
<evidence type="ECO:0000256" key="1">
    <source>
        <dbReference type="ARBA" id="ARBA00005254"/>
    </source>
</evidence>
<reference evidence="3 4" key="1">
    <citation type="submission" date="2020-02" db="EMBL/GenBank/DDBJ databases">
        <title>Whole-genome analyses of novel actinobacteria.</title>
        <authorList>
            <person name="Sahin N."/>
            <person name="Tokatli A."/>
        </authorList>
    </citation>
    <scope>NUCLEOTIDE SEQUENCE [LARGE SCALE GENOMIC DNA]</scope>
    <source>
        <strain evidence="3 4">YC504</strain>
    </source>
</reference>
<proteinExistence type="inferred from homology"/>
<dbReference type="Proteomes" id="UP000481109">
    <property type="component" value="Unassembled WGS sequence"/>
</dbReference>
<dbReference type="InterPro" id="IPR002539">
    <property type="entry name" value="MaoC-like_dom"/>
</dbReference>
<dbReference type="EMBL" id="JAAKZW010000202">
    <property type="protein sequence ID" value="NGO80233.1"/>
    <property type="molecule type" value="Genomic_DNA"/>
</dbReference>
<dbReference type="SUPFAM" id="SSF54637">
    <property type="entry name" value="Thioesterase/thiol ester dehydrase-isomerase"/>
    <property type="match status" value="1"/>
</dbReference>
<dbReference type="Gene3D" id="3.10.129.10">
    <property type="entry name" value="Hotdog Thioesterase"/>
    <property type="match status" value="1"/>
</dbReference>
<protein>
    <submittedName>
        <fullName evidence="3">MaoC family dehydratase</fullName>
    </submittedName>
</protein>
<gene>
    <name evidence="3" type="ORF">G6045_31920</name>
</gene>
<dbReference type="CDD" id="cd03450">
    <property type="entry name" value="NodN"/>
    <property type="match status" value="1"/>
</dbReference>
<feature type="domain" description="MaoC-like" evidence="2">
    <location>
        <begin position="15"/>
        <end position="124"/>
    </location>
</feature>
<dbReference type="Pfam" id="PF01575">
    <property type="entry name" value="MaoC_dehydratas"/>
    <property type="match status" value="1"/>
</dbReference>
<dbReference type="AlphaFoldDB" id="A0A6G4XSP8"/>
<evidence type="ECO:0000259" key="2">
    <source>
        <dbReference type="Pfam" id="PF01575"/>
    </source>
</evidence>
<dbReference type="InterPro" id="IPR029069">
    <property type="entry name" value="HotDog_dom_sf"/>
</dbReference>
<keyword evidence="4" id="KW-1185">Reference proteome</keyword>
<dbReference type="PANTHER" id="PTHR42993:SF1">
    <property type="entry name" value="MAOC-LIKE DEHYDRATASE DOMAIN-CONTAINING PROTEIN"/>
    <property type="match status" value="1"/>
</dbReference>
<dbReference type="InterPro" id="IPR039375">
    <property type="entry name" value="NodN-like"/>
</dbReference>
<comment type="caution">
    <text evidence="3">The sequence shown here is derived from an EMBL/GenBank/DDBJ whole genome shotgun (WGS) entry which is preliminary data.</text>
</comment>
<evidence type="ECO:0000313" key="3">
    <source>
        <dbReference type="EMBL" id="NGO80233.1"/>
    </source>
</evidence>
<name>A0A6G4XSP8_9ACTN</name>
<comment type="similarity">
    <text evidence="1">Belongs to the enoyl-CoA hydratase/isomerase family.</text>
</comment>
<accession>A0A6G4XSP8</accession>
<dbReference type="PANTHER" id="PTHR42993">
    <property type="entry name" value="MAOC-LIKE DEHYDRATASE DOMAIN-CONTAINING PROTEIN"/>
    <property type="match status" value="1"/>
</dbReference>
<sequence>MAEPRIFRSAEELRAAIGEELGGGEWLEVDQKRIDLFAEATGDHQWIHVDAEKAAAGPFGTTIAHGYLTLSLLPTLVPQIMRVENVKMGINYGTNKVRFPSPVPVGSRVRATAVIKEVADTPDGGVQLTTTVTVEREDGGKPACVAESVSRFYF</sequence>
<organism evidence="3 4">
    <name type="scientific">Streptomyces mesophilus</name>
    <dbReference type="NCBI Taxonomy" id="1775132"/>
    <lineage>
        <taxon>Bacteria</taxon>
        <taxon>Bacillati</taxon>
        <taxon>Actinomycetota</taxon>
        <taxon>Actinomycetes</taxon>
        <taxon>Kitasatosporales</taxon>
        <taxon>Streptomycetaceae</taxon>
        <taxon>Streptomyces</taxon>
    </lineage>
</organism>
<evidence type="ECO:0000313" key="4">
    <source>
        <dbReference type="Proteomes" id="UP000481109"/>
    </source>
</evidence>